<organism evidence="1 2">
    <name type="scientific">Phytophthora palmivora</name>
    <dbReference type="NCBI Taxonomy" id="4796"/>
    <lineage>
        <taxon>Eukaryota</taxon>
        <taxon>Sar</taxon>
        <taxon>Stramenopiles</taxon>
        <taxon>Oomycota</taxon>
        <taxon>Peronosporomycetes</taxon>
        <taxon>Peronosporales</taxon>
        <taxon>Peronosporaceae</taxon>
        <taxon>Phytophthora</taxon>
    </lineage>
</organism>
<proteinExistence type="predicted"/>
<dbReference type="InterPro" id="IPR001611">
    <property type="entry name" value="Leu-rich_rpt"/>
</dbReference>
<dbReference type="SUPFAM" id="SSF52047">
    <property type="entry name" value="RNI-like"/>
    <property type="match status" value="1"/>
</dbReference>
<gene>
    <name evidence="1" type="ORF">PHPALM_8755</name>
</gene>
<dbReference type="Proteomes" id="UP000237271">
    <property type="component" value="Unassembled WGS sequence"/>
</dbReference>
<dbReference type="Gene3D" id="3.80.10.10">
    <property type="entry name" value="Ribonuclease Inhibitor"/>
    <property type="match status" value="1"/>
</dbReference>
<dbReference type="InterPro" id="IPR032675">
    <property type="entry name" value="LRR_dom_sf"/>
</dbReference>
<dbReference type="EMBL" id="NCKW01004890">
    <property type="protein sequence ID" value="POM74307.1"/>
    <property type="molecule type" value="Genomic_DNA"/>
</dbReference>
<keyword evidence="1" id="KW-0675">Receptor</keyword>
<dbReference type="OrthoDB" id="10454023at2759"/>
<evidence type="ECO:0000313" key="2">
    <source>
        <dbReference type="Proteomes" id="UP000237271"/>
    </source>
</evidence>
<dbReference type="AlphaFoldDB" id="A0A2P4Y917"/>
<keyword evidence="2" id="KW-1185">Reference proteome</keyword>
<reference evidence="1 2" key="1">
    <citation type="journal article" date="2017" name="Genome Biol. Evol.">
        <title>Phytophthora megakarya and P. palmivora, closely related causal agents of cacao black pod rot, underwent increases in genome sizes and gene numbers by different mechanisms.</title>
        <authorList>
            <person name="Ali S.S."/>
            <person name="Shao J."/>
            <person name="Lary D.J."/>
            <person name="Kronmiller B."/>
            <person name="Shen D."/>
            <person name="Strem M.D."/>
            <person name="Amoako-Attah I."/>
            <person name="Akrofi A.Y."/>
            <person name="Begoude B.A."/>
            <person name="Ten Hoopen G.M."/>
            <person name="Coulibaly K."/>
            <person name="Kebe B.I."/>
            <person name="Melnick R.L."/>
            <person name="Guiltinan M.J."/>
            <person name="Tyler B.M."/>
            <person name="Meinhardt L.W."/>
            <person name="Bailey B.A."/>
        </authorList>
    </citation>
    <scope>NUCLEOTIDE SEQUENCE [LARGE SCALE GENOMIC DNA]</scope>
    <source>
        <strain evidence="2">sbr112.9</strain>
    </source>
</reference>
<comment type="caution">
    <text evidence="1">The sequence shown here is derived from an EMBL/GenBank/DDBJ whole genome shotgun (WGS) entry which is preliminary data.</text>
</comment>
<sequence length="131" mass="14917">MQPQNTRRVSKVSDVQIPDRIVLTEQHLTTEFGVELFPFISFPAVSTSLVILNLSFNDLDDTFWLHWVPDLRQTAWPALVTLNLANNRFSARGLDMVASFISRCPSLTELDLSLNLMSNKNLSPDWIMSTH</sequence>
<accession>A0A2P4Y917</accession>
<name>A0A2P4Y917_9STRA</name>
<protein>
    <submittedName>
        <fullName evidence="1">Toll-like receptor 2 type-1-like</fullName>
    </submittedName>
</protein>
<dbReference type="Pfam" id="PF13516">
    <property type="entry name" value="LRR_6"/>
    <property type="match status" value="2"/>
</dbReference>
<evidence type="ECO:0000313" key="1">
    <source>
        <dbReference type="EMBL" id="POM74307.1"/>
    </source>
</evidence>